<evidence type="ECO:0000313" key="1">
    <source>
        <dbReference type="EMBL" id="ORY19256.1"/>
    </source>
</evidence>
<proteinExistence type="predicted"/>
<dbReference type="AlphaFoldDB" id="A0A1Y2A9S9"/>
<dbReference type="Proteomes" id="UP000193144">
    <property type="component" value="Unassembled WGS sequence"/>
</dbReference>
<dbReference type="EMBL" id="MCFA01000003">
    <property type="protein sequence ID" value="ORY19256.1"/>
    <property type="molecule type" value="Genomic_DNA"/>
</dbReference>
<name>A0A1Y2A9S9_9PLEO</name>
<protein>
    <submittedName>
        <fullName evidence="1">Uncharacterized protein</fullName>
    </submittedName>
</protein>
<gene>
    <name evidence="1" type="ORF">BCR34DRAFT_595687</name>
</gene>
<organism evidence="1 2">
    <name type="scientific">Clohesyomyces aquaticus</name>
    <dbReference type="NCBI Taxonomy" id="1231657"/>
    <lineage>
        <taxon>Eukaryota</taxon>
        <taxon>Fungi</taxon>
        <taxon>Dikarya</taxon>
        <taxon>Ascomycota</taxon>
        <taxon>Pezizomycotina</taxon>
        <taxon>Dothideomycetes</taxon>
        <taxon>Pleosporomycetidae</taxon>
        <taxon>Pleosporales</taxon>
        <taxon>Lindgomycetaceae</taxon>
        <taxon>Clohesyomyces</taxon>
    </lineage>
</organism>
<sequence>MQAVLSPWIRQRNDQFCADLDAFTKGKFGLTQPMPDHLKFPTQDEISNIFQNMSSFTTRTRRPNHWGPHRAHKVSKSALRMLQTKPRNPLEKACQYLWSFERVPLPKGSDLLWFKLRALAGNMGDMLDELNLVRRLRLANNISSEYQDDLFKEWLVEISGDDYLGRCMDFLSDYWKDSTGSLNFIALARMMRAMEEGLTEEDPQQIPDEILRSPARMGAEIRRNYLMVKYLPVLLYAYYRAYM</sequence>
<keyword evidence="2" id="KW-1185">Reference proteome</keyword>
<comment type="caution">
    <text evidence="1">The sequence shown here is derived from an EMBL/GenBank/DDBJ whole genome shotgun (WGS) entry which is preliminary data.</text>
</comment>
<accession>A0A1Y2A9S9</accession>
<evidence type="ECO:0000313" key="2">
    <source>
        <dbReference type="Proteomes" id="UP000193144"/>
    </source>
</evidence>
<reference evidence="1 2" key="1">
    <citation type="submission" date="2016-07" db="EMBL/GenBank/DDBJ databases">
        <title>Pervasive Adenine N6-methylation of Active Genes in Fungi.</title>
        <authorList>
            <consortium name="DOE Joint Genome Institute"/>
            <person name="Mondo S.J."/>
            <person name="Dannebaum R.O."/>
            <person name="Kuo R.C."/>
            <person name="Labutti K."/>
            <person name="Haridas S."/>
            <person name="Kuo A."/>
            <person name="Salamov A."/>
            <person name="Ahrendt S.R."/>
            <person name="Lipzen A."/>
            <person name="Sullivan W."/>
            <person name="Andreopoulos W.B."/>
            <person name="Clum A."/>
            <person name="Lindquist E."/>
            <person name="Daum C."/>
            <person name="Ramamoorthy G.K."/>
            <person name="Gryganskyi A."/>
            <person name="Culley D."/>
            <person name="Magnuson J.K."/>
            <person name="James T.Y."/>
            <person name="O'Malley M.A."/>
            <person name="Stajich J.E."/>
            <person name="Spatafora J.W."/>
            <person name="Visel A."/>
            <person name="Grigoriev I.V."/>
        </authorList>
    </citation>
    <scope>NUCLEOTIDE SEQUENCE [LARGE SCALE GENOMIC DNA]</scope>
    <source>
        <strain evidence="1 2">CBS 115471</strain>
    </source>
</reference>